<proteinExistence type="predicted"/>
<comment type="caution">
    <text evidence="2">The sequence shown here is derived from an EMBL/GenBank/DDBJ whole genome shotgun (WGS) entry which is preliminary data.</text>
</comment>
<dbReference type="GO" id="GO:0051999">
    <property type="term" value="P:mannosyl-inositol phosphorylceramide biosynthetic process"/>
    <property type="evidence" value="ECO:0007669"/>
    <property type="project" value="TreeGrafter"/>
</dbReference>
<keyword evidence="1" id="KW-0808">Transferase</keyword>
<gene>
    <name evidence="2" type="ORF">PO158_01860</name>
</gene>
<dbReference type="SUPFAM" id="SSF53448">
    <property type="entry name" value="Nucleotide-diphospho-sugar transferases"/>
    <property type="match status" value="1"/>
</dbReference>
<dbReference type="Pfam" id="PF04488">
    <property type="entry name" value="Gly_transf_sug"/>
    <property type="match status" value="1"/>
</dbReference>
<dbReference type="RefSeq" id="WP_272207739.1">
    <property type="nucleotide sequence ID" value="NZ_JAQONC010000011.1"/>
</dbReference>
<reference evidence="2" key="1">
    <citation type="submission" date="2023-01" db="EMBL/GenBank/DDBJ databases">
        <title>Genome analysis of 13 Lactobacillus isolated from gut of wild boar.</title>
        <authorList>
            <person name="Papp P."/>
            <person name="Libisch B."/>
            <person name="Nagy T."/>
            <person name="Olasz F."/>
        </authorList>
    </citation>
    <scope>NUCLEOTIDE SEQUENCE</scope>
    <source>
        <strain evidence="2">F108</strain>
    </source>
</reference>
<dbReference type="PANTHER" id="PTHR32385">
    <property type="entry name" value="MANNOSYL PHOSPHORYLINOSITOL CERAMIDE SYNTHASE"/>
    <property type="match status" value="1"/>
</dbReference>
<dbReference type="InterPro" id="IPR007577">
    <property type="entry name" value="GlycoTrfase_DXD_sugar-bd_CS"/>
</dbReference>
<evidence type="ECO:0000256" key="1">
    <source>
        <dbReference type="ARBA" id="ARBA00022679"/>
    </source>
</evidence>
<dbReference type="Proteomes" id="UP001218021">
    <property type="component" value="Unassembled WGS sequence"/>
</dbReference>
<dbReference type="GO" id="GO:0016020">
    <property type="term" value="C:membrane"/>
    <property type="evidence" value="ECO:0007669"/>
    <property type="project" value="GOC"/>
</dbReference>
<organism evidence="2 3">
    <name type="scientific">Limosilactobacillus mucosae</name>
    <name type="common">Lactobacillus mucosae</name>
    <dbReference type="NCBI Taxonomy" id="97478"/>
    <lineage>
        <taxon>Bacteria</taxon>
        <taxon>Bacillati</taxon>
        <taxon>Bacillota</taxon>
        <taxon>Bacilli</taxon>
        <taxon>Lactobacillales</taxon>
        <taxon>Lactobacillaceae</taxon>
        <taxon>Limosilactobacillus</taxon>
    </lineage>
</organism>
<accession>A0AAJ1HNW3</accession>
<name>A0AAJ1HNW3_LIMMU</name>
<evidence type="ECO:0000313" key="3">
    <source>
        <dbReference type="Proteomes" id="UP001218021"/>
    </source>
</evidence>
<sequence>MIPKIIHYAWVGSEVPLKVKKRINEWKKVLPDWEFKFWNESNYDFSKFEFTYKKYMQQDWGYVTDELRYDVVNQYGGFYLDTDMIIKKDLTPFLENKMVWGFMYDNSVLTSFFGSEPNSEFLKRILDYYAGRREGVYSDLYKNSPINNPIVTKIFELEYSETFRKDGKYHLLEKGSEIYPRDYFCYPSHNKKANYMEHLFDNSWNHSKGNRGVYGAMKYALKILCPVMYGNLANKKRIDK</sequence>
<dbReference type="EMBL" id="JAQOND010000011">
    <property type="protein sequence ID" value="MDC2827030.1"/>
    <property type="molecule type" value="Genomic_DNA"/>
</dbReference>
<dbReference type="Gene3D" id="3.90.550.20">
    <property type="match status" value="1"/>
</dbReference>
<dbReference type="InterPro" id="IPR051706">
    <property type="entry name" value="Glycosyltransferase_domain"/>
</dbReference>
<dbReference type="GO" id="GO:0000030">
    <property type="term" value="F:mannosyltransferase activity"/>
    <property type="evidence" value="ECO:0007669"/>
    <property type="project" value="TreeGrafter"/>
</dbReference>
<protein>
    <submittedName>
        <fullName evidence="2">Glycosyltransferase</fullName>
    </submittedName>
</protein>
<dbReference type="PANTHER" id="PTHR32385:SF15">
    <property type="entry name" value="INOSITOL PHOSPHOCERAMIDE MANNOSYLTRANSFERASE 1"/>
    <property type="match status" value="1"/>
</dbReference>
<dbReference type="InterPro" id="IPR029044">
    <property type="entry name" value="Nucleotide-diphossugar_trans"/>
</dbReference>
<evidence type="ECO:0000313" key="2">
    <source>
        <dbReference type="EMBL" id="MDC2827030.1"/>
    </source>
</evidence>
<dbReference type="AlphaFoldDB" id="A0AAJ1HNW3"/>